<keyword evidence="2" id="KW-1133">Transmembrane helix</keyword>
<dbReference type="EMBL" id="JAMOIM010000019">
    <property type="protein sequence ID" value="MCW6510952.1"/>
    <property type="molecule type" value="Genomic_DNA"/>
</dbReference>
<comment type="caution">
    <text evidence="3">The sequence shown here is derived from an EMBL/GenBank/DDBJ whole genome shotgun (WGS) entry which is preliminary data.</text>
</comment>
<keyword evidence="2" id="KW-0472">Membrane</keyword>
<dbReference type="RefSeq" id="WP_282587320.1">
    <property type="nucleotide sequence ID" value="NZ_JAMOIM010000019.1"/>
</dbReference>
<protein>
    <submittedName>
        <fullName evidence="3">Uncharacterized protein</fullName>
    </submittedName>
</protein>
<keyword evidence="2" id="KW-0812">Transmembrane</keyword>
<evidence type="ECO:0000256" key="1">
    <source>
        <dbReference type="SAM" id="MobiDB-lite"/>
    </source>
</evidence>
<feature type="transmembrane region" description="Helical" evidence="2">
    <location>
        <begin position="142"/>
        <end position="162"/>
    </location>
</feature>
<evidence type="ECO:0000256" key="2">
    <source>
        <dbReference type="SAM" id="Phobius"/>
    </source>
</evidence>
<proteinExistence type="predicted"/>
<reference evidence="3" key="1">
    <citation type="submission" date="2022-05" db="EMBL/GenBank/DDBJ databases">
        <authorList>
            <person name="Pankratov T."/>
        </authorList>
    </citation>
    <scope>NUCLEOTIDE SEQUENCE</scope>
    <source>
        <strain evidence="3">BP6-180914</strain>
    </source>
</reference>
<evidence type="ECO:0000313" key="4">
    <source>
        <dbReference type="Proteomes" id="UP001165667"/>
    </source>
</evidence>
<name>A0AA42CQ04_9HYPH</name>
<accession>A0AA42CQ04</accession>
<organism evidence="3 4">
    <name type="scientific">Lichenifustis flavocetrariae</name>
    <dbReference type="NCBI Taxonomy" id="2949735"/>
    <lineage>
        <taxon>Bacteria</taxon>
        <taxon>Pseudomonadati</taxon>
        <taxon>Pseudomonadota</taxon>
        <taxon>Alphaproteobacteria</taxon>
        <taxon>Hyphomicrobiales</taxon>
        <taxon>Lichenihabitantaceae</taxon>
        <taxon>Lichenifustis</taxon>
    </lineage>
</organism>
<dbReference type="Proteomes" id="UP001165667">
    <property type="component" value="Unassembled WGS sequence"/>
</dbReference>
<gene>
    <name evidence="3" type="ORF">M8523_23385</name>
</gene>
<dbReference type="SUPFAM" id="SSF54060">
    <property type="entry name" value="His-Me finger endonucleases"/>
    <property type="match status" value="1"/>
</dbReference>
<sequence>MTIVPNETKGESRDFACFRLSSSLCAPYLVIALLAARLITTSTVAVSKDCLQDFVVASFQFCLNPKLAGGSDLLCFTGFATLFSGLTRTSIDSAELLTADRIGTVSAMVRVNRFDAKAHVLDELQSELKDYRVSGSDRGHDLLRVFMPTAPVLMLAFTALRLCSLKQSARNRNNFRPVTRRPEPRARWGHQNLIRTDLTHHSRSELQLLPALDLASWLPNKRGSYRHAASWRRTPIQLLRRAASPRAHCRTVPPWQRARRSSENAVDCQSPATLQLGQRARINCIAPRSPRPDGFRSQHCKGCGEPL</sequence>
<feature type="region of interest" description="Disordered" evidence="1">
    <location>
        <begin position="287"/>
        <end position="307"/>
    </location>
</feature>
<dbReference type="InterPro" id="IPR044925">
    <property type="entry name" value="His-Me_finger_sf"/>
</dbReference>
<evidence type="ECO:0000313" key="3">
    <source>
        <dbReference type="EMBL" id="MCW6510952.1"/>
    </source>
</evidence>
<keyword evidence="4" id="KW-1185">Reference proteome</keyword>
<dbReference type="AlphaFoldDB" id="A0AA42CQ04"/>
<feature type="transmembrane region" description="Helical" evidence="2">
    <location>
        <begin position="20"/>
        <end position="39"/>
    </location>
</feature>